<accession>A0ABT1FCA7</accession>
<dbReference type="RefSeq" id="WP_253567156.1">
    <property type="nucleotide sequence ID" value="NZ_JAMZEK010000003.1"/>
</dbReference>
<gene>
    <name evidence="1" type="ORF">NC595_13180</name>
</gene>
<dbReference type="Pfam" id="PF07027">
    <property type="entry name" value="DUF1318"/>
    <property type="match status" value="1"/>
</dbReference>
<dbReference type="InterPro" id="IPR008309">
    <property type="entry name" value="YdbL"/>
</dbReference>
<evidence type="ECO:0000313" key="1">
    <source>
        <dbReference type="EMBL" id="MCP1375001.1"/>
    </source>
</evidence>
<evidence type="ECO:0000313" key="2">
    <source>
        <dbReference type="Proteomes" id="UP001204615"/>
    </source>
</evidence>
<comment type="caution">
    <text evidence="1">The sequence shown here is derived from an EMBL/GenBank/DDBJ whole genome shotgun (WGS) entry which is preliminary data.</text>
</comment>
<sequence>MRKIFIGLLATMMVALVGCVTINVYFPEAAAQKAADQFIGTVLDKAAPAPAPASSTPPPVKPAAHPSAMLLDLLVPAAYAADVPNIRIENATTDAIRKRMQARFNSTLGPLFASGAVGFTHDGMVAVRDASKVPLSQRAQVNATVAEENRDRAALYREVANANGHPEWQSKIQATFAKGWIERAPAGWYYQDASGAWKRK</sequence>
<organism evidence="1 2">
    <name type="scientific">Dyella lutea</name>
    <dbReference type="NCBI Taxonomy" id="2950441"/>
    <lineage>
        <taxon>Bacteria</taxon>
        <taxon>Pseudomonadati</taxon>
        <taxon>Pseudomonadota</taxon>
        <taxon>Gammaproteobacteria</taxon>
        <taxon>Lysobacterales</taxon>
        <taxon>Rhodanobacteraceae</taxon>
        <taxon>Dyella</taxon>
    </lineage>
</organism>
<reference evidence="1 2" key="1">
    <citation type="submission" date="2022-06" db="EMBL/GenBank/DDBJ databases">
        <title>Dyella sp. Sa strain:Sa Genome sequencing.</title>
        <authorList>
            <person name="Park S."/>
        </authorList>
    </citation>
    <scope>NUCLEOTIDE SEQUENCE [LARGE SCALE GENOMIC DNA]</scope>
    <source>
        <strain evidence="1 2">Sa</strain>
    </source>
</reference>
<dbReference type="EMBL" id="JAMZEK010000003">
    <property type="protein sequence ID" value="MCP1375001.1"/>
    <property type="molecule type" value="Genomic_DNA"/>
</dbReference>
<keyword evidence="2" id="KW-1185">Reference proteome</keyword>
<name>A0ABT1FCA7_9GAMM</name>
<protein>
    <submittedName>
        <fullName evidence="1">YdbL family protein</fullName>
    </submittedName>
</protein>
<proteinExistence type="predicted"/>
<dbReference type="Proteomes" id="UP001204615">
    <property type="component" value="Unassembled WGS sequence"/>
</dbReference>
<dbReference type="PROSITE" id="PS51257">
    <property type="entry name" value="PROKAR_LIPOPROTEIN"/>
    <property type="match status" value="1"/>
</dbReference>